<feature type="domain" description="ABC transporter" evidence="8">
    <location>
        <begin position="6"/>
        <end position="255"/>
    </location>
</feature>
<dbReference type="InterPro" id="IPR050388">
    <property type="entry name" value="ABC_Ni/Peptide_Import"/>
</dbReference>
<dbReference type="Pfam" id="PF08352">
    <property type="entry name" value="oligo_HPY"/>
    <property type="match status" value="2"/>
</dbReference>
<sequence>MNSPILQVRDLHVSFPSEAGQVDAVRGVNFDLYPGRTLGIVGESGSGKSVTSLAVMGLLPEYAGVTGSVKLGGEELLGKTDKEMSTYRGKEIGMIFQDPLSALTPVFTVGDQIVEALQTHQSISRDKAWAQAVELLDEVGIPNPKVRAKSFPHEFSGGMRQRVVIAIAIANNPRVLIADEPTTALDVTIQAQILELIKKAQRETNAATIMITHDLGVVAGTADDVLVMYGGRPVEKSDVHTVFKNPHMPYTVGLLGAIPSVARREKKALTTIDGAPPIVVNLPDECTFAPRCPIATEACLKKEPDIQDIEPGHAVACVRADEISNGHLNGKEIFPAKDAPVSAFADIPREERTTVLDVTDLTKTFPLIKGAMFKRRVGSVYAVSGLTFNIKQGECFAIVGESGCGKTTTLLEIMDMKPEDPTRIVIGGKDVGDIPRRERRLLRKEIQIVFQDPMGALDPRLTVSEIIKEPLDALGWEGDHDARVAELMDLVGLNPAHIDRFPGHFSGGQRQRISLARALAAEPKLIVLDEPVSALDVSIQAGMLNLLDELKARLGVSYLFVAHDLSVIRHISDRVAVMYLGRFVEQGETNSLFDNPQHPYTQALLSAIPIPDPDLERQRQRILLPDTLPSPTEKAEGCAFRTRCPLYRELSEDQQSLCDGTTPSMEQDAGKDHFYACHWHRAE</sequence>
<reference evidence="9 10" key="1">
    <citation type="submission" date="2020-12" db="EMBL/GenBank/DDBJ databases">
        <title>FDA dAtabase for Regulatory Grade micrObial Sequences (FDA-ARGOS): Supporting development and validation of Infectious Disease Dx tests.</title>
        <authorList>
            <person name="Sproer C."/>
            <person name="Gronow S."/>
            <person name="Severitt S."/>
            <person name="Schroder I."/>
            <person name="Tallon L."/>
            <person name="Sadzewicz L."/>
            <person name="Zhao X."/>
            <person name="Boylan J."/>
            <person name="Ott S."/>
            <person name="Bowen H."/>
            <person name="Vavikolanu K."/>
            <person name="Mehta A."/>
            <person name="Aluvathingal J."/>
            <person name="Nadendla S."/>
            <person name="Lowell S."/>
            <person name="Myers T."/>
            <person name="Yan Y."/>
            <person name="Sichtig H."/>
        </authorList>
    </citation>
    <scope>NUCLEOTIDE SEQUENCE [LARGE SCALE GENOMIC DNA]</scope>
    <source>
        <strain evidence="9 10">FDAARGOS_1053</strain>
    </source>
</reference>
<dbReference type="GO" id="GO:0016887">
    <property type="term" value="F:ATP hydrolysis activity"/>
    <property type="evidence" value="ECO:0007669"/>
    <property type="project" value="InterPro"/>
</dbReference>
<dbReference type="Proteomes" id="UP000596145">
    <property type="component" value="Chromosome"/>
</dbReference>
<dbReference type="InterPro" id="IPR017871">
    <property type="entry name" value="ABC_transporter-like_CS"/>
</dbReference>
<evidence type="ECO:0000256" key="2">
    <source>
        <dbReference type="ARBA" id="ARBA00005417"/>
    </source>
</evidence>
<dbReference type="InterPro" id="IPR003439">
    <property type="entry name" value="ABC_transporter-like_ATP-bd"/>
</dbReference>
<dbReference type="InterPro" id="IPR013563">
    <property type="entry name" value="Oligopep_ABC_C"/>
</dbReference>
<evidence type="ECO:0000256" key="1">
    <source>
        <dbReference type="ARBA" id="ARBA00004202"/>
    </source>
</evidence>
<protein>
    <submittedName>
        <fullName evidence="9">Dipeptide ABC transporter ATP-binding protein</fullName>
    </submittedName>
</protein>
<accession>A0A7T4JV28</accession>
<evidence type="ECO:0000256" key="3">
    <source>
        <dbReference type="ARBA" id="ARBA00022448"/>
    </source>
</evidence>
<evidence type="ECO:0000256" key="6">
    <source>
        <dbReference type="ARBA" id="ARBA00022840"/>
    </source>
</evidence>
<dbReference type="EMBL" id="CP066007">
    <property type="protein sequence ID" value="QQB46442.1"/>
    <property type="molecule type" value="Genomic_DNA"/>
</dbReference>
<dbReference type="NCBIfam" id="TIGR01727">
    <property type="entry name" value="oligo_HPY"/>
    <property type="match status" value="2"/>
</dbReference>
<keyword evidence="7" id="KW-0472">Membrane</keyword>
<dbReference type="SMART" id="SM00382">
    <property type="entry name" value="AAA"/>
    <property type="match status" value="2"/>
</dbReference>
<dbReference type="InterPro" id="IPR003593">
    <property type="entry name" value="AAA+_ATPase"/>
</dbReference>
<keyword evidence="5" id="KW-0547">Nucleotide-binding</keyword>
<organism evidence="9 10">
    <name type="scientific">Corynebacterium glucuronolyticum</name>
    <dbReference type="NCBI Taxonomy" id="39791"/>
    <lineage>
        <taxon>Bacteria</taxon>
        <taxon>Bacillati</taxon>
        <taxon>Actinomycetota</taxon>
        <taxon>Actinomycetes</taxon>
        <taxon>Mycobacteriales</taxon>
        <taxon>Corynebacteriaceae</taxon>
        <taxon>Corynebacterium</taxon>
    </lineage>
</organism>
<dbReference type="OrthoDB" id="8036461at2"/>
<dbReference type="InterPro" id="IPR027417">
    <property type="entry name" value="P-loop_NTPase"/>
</dbReference>
<dbReference type="Gene3D" id="3.40.50.300">
    <property type="entry name" value="P-loop containing nucleotide triphosphate hydrolases"/>
    <property type="match status" value="2"/>
</dbReference>
<comment type="subcellular location">
    <subcellularLocation>
        <location evidence="1">Cell membrane</location>
        <topology evidence="1">Peripheral membrane protein</topology>
    </subcellularLocation>
</comment>
<dbReference type="PROSITE" id="PS00211">
    <property type="entry name" value="ABC_TRANSPORTER_1"/>
    <property type="match status" value="2"/>
</dbReference>
<dbReference type="GO" id="GO:0005886">
    <property type="term" value="C:plasma membrane"/>
    <property type="evidence" value="ECO:0007669"/>
    <property type="project" value="UniProtKB-SubCell"/>
</dbReference>
<keyword evidence="6 9" id="KW-0067">ATP-binding</keyword>
<dbReference type="RefSeq" id="WP_070740344.1">
    <property type="nucleotide sequence ID" value="NZ_CP066007.1"/>
</dbReference>
<dbReference type="PANTHER" id="PTHR43297:SF2">
    <property type="entry name" value="DIPEPTIDE TRANSPORT ATP-BINDING PROTEIN DPPD"/>
    <property type="match status" value="1"/>
</dbReference>
<comment type="similarity">
    <text evidence="2">Belongs to the ABC transporter superfamily.</text>
</comment>
<dbReference type="AlphaFoldDB" id="A0A7T4JV28"/>
<evidence type="ECO:0000313" key="10">
    <source>
        <dbReference type="Proteomes" id="UP000596145"/>
    </source>
</evidence>
<dbReference type="PROSITE" id="PS50893">
    <property type="entry name" value="ABC_TRANSPORTER_2"/>
    <property type="match status" value="2"/>
</dbReference>
<evidence type="ECO:0000256" key="5">
    <source>
        <dbReference type="ARBA" id="ARBA00022741"/>
    </source>
</evidence>
<keyword evidence="3" id="KW-0813">Transport</keyword>
<dbReference type="Pfam" id="PF00005">
    <property type="entry name" value="ABC_tran"/>
    <property type="match status" value="2"/>
</dbReference>
<dbReference type="PANTHER" id="PTHR43297">
    <property type="entry name" value="OLIGOPEPTIDE TRANSPORT ATP-BINDING PROTEIN APPD"/>
    <property type="match status" value="1"/>
</dbReference>
<feature type="domain" description="ABC transporter" evidence="8">
    <location>
        <begin position="356"/>
        <end position="605"/>
    </location>
</feature>
<dbReference type="SUPFAM" id="SSF52540">
    <property type="entry name" value="P-loop containing nucleoside triphosphate hydrolases"/>
    <property type="match status" value="2"/>
</dbReference>
<evidence type="ECO:0000313" key="9">
    <source>
        <dbReference type="EMBL" id="QQB46442.1"/>
    </source>
</evidence>
<evidence type="ECO:0000256" key="4">
    <source>
        <dbReference type="ARBA" id="ARBA00022475"/>
    </source>
</evidence>
<dbReference type="CDD" id="cd03257">
    <property type="entry name" value="ABC_NikE_OppD_transporters"/>
    <property type="match status" value="2"/>
</dbReference>
<dbReference type="NCBIfam" id="NF008453">
    <property type="entry name" value="PRK11308.1"/>
    <property type="match status" value="2"/>
</dbReference>
<evidence type="ECO:0000256" key="7">
    <source>
        <dbReference type="ARBA" id="ARBA00023136"/>
    </source>
</evidence>
<dbReference type="GO" id="GO:0015833">
    <property type="term" value="P:peptide transport"/>
    <property type="evidence" value="ECO:0007669"/>
    <property type="project" value="InterPro"/>
</dbReference>
<dbReference type="FunFam" id="3.40.50.300:FF:000016">
    <property type="entry name" value="Oligopeptide ABC transporter ATP-binding component"/>
    <property type="match status" value="2"/>
</dbReference>
<gene>
    <name evidence="9" type="ORF">I6I10_00310</name>
</gene>
<name>A0A7T4JV28_9CORY</name>
<evidence type="ECO:0000259" key="8">
    <source>
        <dbReference type="PROSITE" id="PS50893"/>
    </source>
</evidence>
<keyword evidence="4" id="KW-1003">Cell membrane</keyword>
<dbReference type="GO" id="GO:0005524">
    <property type="term" value="F:ATP binding"/>
    <property type="evidence" value="ECO:0007669"/>
    <property type="project" value="UniProtKB-KW"/>
</dbReference>
<proteinExistence type="inferred from homology"/>
<dbReference type="GeneID" id="92759255"/>